<dbReference type="InterPro" id="IPR027417">
    <property type="entry name" value="P-loop_NTPase"/>
</dbReference>
<dbReference type="PANTHER" id="PTHR43297:SF13">
    <property type="entry name" value="NICKEL ABC TRANSPORTER, ATP-BINDING PROTEIN"/>
    <property type="match status" value="1"/>
</dbReference>
<evidence type="ECO:0000256" key="5">
    <source>
        <dbReference type="ARBA" id="ARBA00022741"/>
    </source>
</evidence>
<keyword evidence="3" id="KW-0813">Transport</keyword>
<dbReference type="RefSeq" id="WP_142531498.1">
    <property type="nucleotide sequence ID" value="NZ_FXTB01000001.1"/>
</dbReference>
<evidence type="ECO:0000256" key="1">
    <source>
        <dbReference type="ARBA" id="ARBA00004417"/>
    </source>
</evidence>
<dbReference type="SMART" id="SM00382">
    <property type="entry name" value="AAA"/>
    <property type="match status" value="1"/>
</dbReference>
<dbReference type="Pfam" id="PF00005">
    <property type="entry name" value="ABC_tran"/>
    <property type="match status" value="1"/>
</dbReference>
<dbReference type="NCBIfam" id="TIGR01727">
    <property type="entry name" value="oligo_HPY"/>
    <property type="match status" value="1"/>
</dbReference>
<dbReference type="GO" id="GO:0015833">
    <property type="term" value="P:peptide transport"/>
    <property type="evidence" value="ECO:0007669"/>
    <property type="project" value="InterPro"/>
</dbReference>
<evidence type="ECO:0000313" key="15">
    <source>
        <dbReference type="EMBL" id="SMO33183.1"/>
    </source>
</evidence>
<evidence type="ECO:0000256" key="3">
    <source>
        <dbReference type="ARBA" id="ARBA00022448"/>
    </source>
</evidence>
<keyword evidence="4" id="KW-1003">Cell membrane</keyword>
<keyword evidence="5" id="KW-0547">Nucleotide-binding</keyword>
<dbReference type="InterPro" id="IPR003439">
    <property type="entry name" value="ABC_transporter-like_ATP-bd"/>
</dbReference>
<comment type="catalytic activity">
    <reaction evidence="13">
        <text>Ni(2+)(out) + ATP + H2O = Ni(2+)(in) + ADP + phosphate + H(+)</text>
        <dbReference type="Rhea" id="RHEA:15557"/>
        <dbReference type="ChEBI" id="CHEBI:15377"/>
        <dbReference type="ChEBI" id="CHEBI:15378"/>
        <dbReference type="ChEBI" id="CHEBI:30616"/>
        <dbReference type="ChEBI" id="CHEBI:43474"/>
        <dbReference type="ChEBI" id="CHEBI:49786"/>
        <dbReference type="ChEBI" id="CHEBI:456216"/>
        <dbReference type="EC" id="7.2.2.11"/>
    </reaction>
    <physiologicalReaction direction="left-to-right" evidence="13">
        <dbReference type="Rhea" id="RHEA:15558"/>
    </physiologicalReaction>
</comment>
<dbReference type="OrthoDB" id="1114670at2"/>
<dbReference type="PANTHER" id="PTHR43297">
    <property type="entry name" value="OLIGOPEPTIDE TRANSPORT ATP-BINDING PROTEIN APPD"/>
    <property type="match status" value="1"/>
</dbReference>
<dbReference type="GO" id="GO:0005886">
    <property type="term" value="C:plasma membrane"/>
    <property type="evidence" value="ECO:0007669"/>
    <property type="project" value="UniProtKB-SubCell"/>
</dbReference>
<feature type="domain" description="ABC transporter" evidence="14">
    <location>
        <begin position="16"/>
        <end position="258"/>
    </location>
</feature>
<evidence type="ECO:0000256" key="4">
    <source>
        <dbReference type="ARBA" id="ARBA00022475"/>
    </source>
</evidence>
<evidence type="ECO:0000256" key="8">
    <source>
        <dbReference type="ARBA" id="ARBA00023065"/>
    </source>
</evidence>
<dbReference type="InterPro" id="IPR050388">
    <property type="entry name" value="ABC_Ni/Peptide_Import"/>
</dbReference>
<keyword evidence="9" id="KW-0472">Membrane</keyword>
<name>A0A521AEF0_SACCC</name>
<dbReference type="CDD" id="cd03257">
    <property type="entry name" value="ABC_NikE_OppD_transporters"/>
    <property type="match status" value="1"/>
</dbReference>
<dbReference type="EMBL" id="FXTB01000001">
    <property type="protein sequence ID" value="SMO33183.1"/>
    <property type="molecule type" value="Genomic_DNA"/>
</dbReference>
<gene>
    <name evidence="15" type="ORF">SAMN06265379_10175</name>
</gene>
<keyword evidence="6 15" id="KW-0067">ATP-binding</keyword>
<dbReference type="InterPro" id="IPR003593">
    <property type="entry name" value="AAA+_ATPase"/>
</dbReference>
<dbReference type="PROSITE" id="PS50893">
    <property type="entry name" value="ABC_TRANSPORTER_2"/>
    <property type="match status" value="1"/>
</dbReference>
<evidence type="ECO:0000256" key="6">
    <source>
        <dbReference type="ARBA" id="ARBA00022840"/>
    </source>
</evidence>
<dbReference type="Proteomes" id="UP000319040">
    <property type="component" value="Unassembled WGS sequence"/>
</dbReference>
<dbReference type="SUPFAM" id="SSF52540">
    <property type="entry name" value="P-loop containing nucleoside triphosphate hydrolases"/>
    <property type="match status" value="1"/>
</dbReference>
<reference evidence="15 16" key="1">
    <citation type="submission" date="2017-05" db="EMBL/GenBank/DDBJ databases">
        <authorList>
            <person name="Varghese N."/>
            <person name="Submissions S."/>
        </authorList>
    </citation>
    <scope>NUCLEOTIDE SEQUENCE [LARGE SCALE GENOMIC DNA]</scope>
    <source>
        <strain evidence="15 16">DSM 27040</strain>
    </source>
</reference>
<keyword evidence="16" id="KW-1185">Reference proteome</keyword>
<keyword evidence="7" id="KW-1278">Translocase</keyword>
<dbReference type="Gene3D" id="3.40.50.300">
    <property type="entry name" value="P-loop containing nucleotide triphosphate hydrolases"/>
    <property type="match status" value="1"/>
</dbReference>
<evidence type="ECO:0000256" key="9">
    <source>
        <dbReference type="ARBA" id="ARBA00023136"/>
    </source>
</evidence>
<dbReference type="AlphaFoldDB" id="A0A521AEF0"/>
<evidence type="ECO:0000256" key="12">
    <source>
        <dbReference type="ARBA" id="ARBA00044143"/>
    </source>
</evidence>
<protein>
    <recommendedName>
        <fullName evidence="12">Nickel import system ATP-binding protein NikD</fullName>
        <ecNumber evidence="11">7.2.2.11</ecNumber>
    </recommendedName>
</protein>
<comment type="similarity">
    <text evidence="2">Belongs to the ABC transporter superfamily.</text>
</comment>
<dbReference type="GO" id="GO:0016887">
    <property type="term" value="F:ATP hydrolysis activity"/>
    <property type="evidence" value="ECO:0007669"/>
    <property type="project" value="InterPro"/>
</dbReference>
<evidence type="ECO:0000256" key="13">
    <source>
        <dbReference type="ARBA" id="ARBA00048610"/>
    </source>
</evidence>
<dbReference type="GO" id="GO:0005524">
    <property type="term" value="F:ATP binding"/>
    <property type="evidence" value="ECO:0007669"/>
    <property type="project" value="UniProtKB-KW"/>
</dbReference>
<dbReference type="InterPro" id="IPR013563">
    <property type="entry name" value="Oligopep_ABC_C"/>
</dbReference>
<dbReference type="GO" id="GO:0015413">
    <property type="term" value="F:ABC-type nickel transporter activity"/>
    <property type="evidence" value="ECO:0007669"/>
    <property type="project" value="UniProtKB-EC"/>
</dbReference>
<dbReference type="Pfam" id="PF08352">
    <property type="entry name" value="oligo_HPY"/>
    <property type="match status" value="1"/>
</dbReference>
<evidence type="ECO:0000256" key="10">
    <source>
        <dbReference type="ARBA" id="ARBA00038669"/>
    </source>
</evidence>
<keyword evidence="8" id="KW-0406">Ion transport</keyword>
<evidence type="ECO:0000256" key="11">
    <source>
        <dbReference type="ARBA" id="ARBA00039098"/>
    </source>
</evidence>
<evidence type="ECO:0000256" key="2">
    <source>
        <dbReference type="ARBA" id="ARBA00005417"/>
    </source>
</evidence>
<accession>A0A521AEF0</accession>
<dbReference type="PROSITE" id="PS00211">
    <property type="entry name" value="ABC_TRANSPORTER_1"/>
    <property type="match status" value="1"/>
</dbReference>
<sequence length="321" mass="35461">MKIKGHYNTNDKKPLLEVKNLSLSFPQYKNGFEESQIQVIRDFELTICPGEIVAVVGSSGSGKSLLADSILGILPNNAQTNGAIFFEGQALTPKLQNKLRGKAISLIPQSIKALDPLMKTAKQVQSIIPDKKAKIRIQREAFDKLGLPHDTDKKYPFELSGGMARRVLIATAMVSEAKLIIADEPTPGLDEESWNETLSHIKQLCKANKAVLFITHDIHAALKIADKIAVFYAGETVEIANKKDFTGNGDRLRHPYTKALWRALPENSFESLDGNQPEAMEVFAGCVFGPRCLMISDFCRNNRPGSTRVNNGLTRCFYANS</sequence>
<dbReference type="EC" id="7.2.2.11" evidence="11"/>
<evidence type="ECO:0000259" key="14">
    <source>
        <dbReference type="PROSITE" id="PS50893"/>
    </source>
</evidence>
<dbReference type="InterPro" id="IPR017871">
    <property type="entry name" value="ABC_transporter-like_CS"/>
</dbReference>
<evidence type="ECO:0000256" key="7">
    <source>
        <dbReference type="ARBA" id="ARBA00022967"/>
    </source>
</evidence>
<evidence type="ECO:0000313" key="16">
    <source>
        <dbReference type="Proteomes" id="UP000319040"/>
    </source>
</evidence>
<comment type="subunit">
    <text evidence="10">The complex is composed of two ATP-binding proteins (NikD and NikE), two transmembrane proteins (NikB and NikC) and a solute-binding protein (NikA).</text>
</comment>
<comment type="subcellular location">
    <subcellularLocation>
        <location evidence="1">Cell inner membrane</location>
        <topology evidence="1">Peripheral membrane protein</topology>
    </subcellularLocation>
</comment>
<organism evidence="15 16">
    <name type="scientific">Saccharicrinis carchari</name>
    <dbReference type="NCBI Taxonomy" id="1168039"/>
    <lineage>
        <taxon>Bacteria</taxon>
        <taxon>Pseudomonadati</taxon>
        <taxon>Bacteroidota</taxon>
        <taxon>Bacteroidia</taxon>
        <taxon>Marinilabiliales</taxon>
        <taxon>Marinilabiliaceae</taxon>
        <taxon>Saccharicrinis</taxon>
    </lineage>
</organism>
<proteinExistence type="inferred from homology"/>